<dbReference type="Proteomes" id="UP000004926">
    <property type="component" value="Chromosome"/>
</dbReference>
<dbReference type="STRING" id="882083.SacmaDRAFT_2203"/>
<accession>H5XBF0</accession>
<evidence type="ECO:0000313" key="3">
    <source>
        <dbReference type="Proteomes" id="UP000004926"/>
    </source>
</evidence>
<dbReference type="RefSeq" id="WP_009153842.1">
    <property type="nucleotide sequence ID" value="NZ_CM001439.1"/>
</dbReference>
<dbReference type="HOGENOM" id="CLU_3029749_0_0_11"/>
<name>H5XBF0_9PSEU</name>
<feature type="region of interest" description="Disordered" evidence="1">
    <location>
        <begin position="22"/>
        <end position="55"/>
    </location>
</feature>
<organism evidence="2 3">
    <name type="scientific">Saccharomonospora marina XMU15</name>
    <dbReference type="NCBI Taxonomy" id="882083"/>
    <lineage>
        <taxon>Bacteria</taxon>
        <taxon>Bacillati</taxon>
        <taxon>Actinomycetota</taxon>
        <taxon>Actinomycetes</taxon>
        <taxon>Pseudonocardiales</taxon>
        <taxon>Pseudonocardiaceae</taxon>
        <taxon>Saccharomonospora</taxon>
    </lineage>
</organism>
<reference evidence="2 3" key="1">
    <citation type="journal article" date="2012" name="Stand. Genomic Sci.">
        <title>Genome sequence of the ocean sediment bacterium Saccharomonospora marina type strain (XMU15(T)).</title>
        <authorList>
            <person name="Klenk H.P."/>
            <person name="Lu M."/>
            <person name="Lucas S."/>
            <person name="Lapidus A."/>
            <person name="Copeland A."/>
            <person name="Pitluck S."/>
            <person name="Goodwin L.A."/>
            <person name="Han C."/>
            <person name="Tapia R."/>
            <person name="Brambilla E.M."/>
            <person name="Potter G."/>
            <person name="Land M."/>
            <person name="Ivanova N."/>
            <person name="Rohde M."/>
            <person name="Goker M."/>
            <person name="Detter J.C."/>
            <person name="Li W.J."/>
            <person name="Kyrpides N.C."/>
            <person name="Woyke T."/>
        </authorList>
    </citation>
    <scope>NUCLEOTIDE SEQUENCE [LARGE SCALE GENOMIC DNA]</scope>
    <source>
        <strain evidence="2 3">XMU15</strain>
    </source>
</reference>
<protein>
    <submittedName>
        <fullName evidence="2">Uncharacterized protein</fullName>
    </submittedName>
</protein>
<evidence type="ECO:0000256" key="1">
    <source>
        <dbReference type="SAM" id="MobiDB-lite"/>
    </source>
</evidence>
<keyword evidence="3" id="KW-1185">Reference proteome</keyword>
<evidence type="ECO:0000313" key="2">
    <source>
        <dbReference type="EMBL" id="EHR50457.1"/>
    </source>
</evidence>
<dbReference type="EMBL" id="CM001439">
    <property type="protein sequence ID" value="EHR50457.1"/>
    <property type="molecule type" value="Genomic_DNA"/>
</dbReference>
<proteinExistence type="predicted"/>
<dbReference type="AlphaFoldDB" id="H5XBF0"/>
<gene>
    <name evidence="2" type="ORF">SacmaDRAFT_2203</name>
</gene>
<sequence length="55" mass="6447">MRMPGNRALDATLAEVEYRTEELRKAGGRRRAHRTELPGQRAESQERARSGRRRR</sequence>